<dbReference type="InterPro" id="IPR010744">
    <property type="entry name" value="Phage_CI_N"/>
</dbReference>
<accession>A0ABW8DL61</accession>
<organism evidence="4 5">
    <name type="scientific">Pseudomonas iridis</name>
    <dbReference type="NCBI Taxonomy" id="2710587"/>
    <lineage>
        <taxon>Bacteria</taxon>
        <taxon>Pseudomonadati</taxon>
        <taxon>Pseudomonadota</taxon>
        <taxon>Gammaproteobacteria</taxon>
        <taxon>Pseudomonadales</taxon>
        <taxon>Pseudomonadaceae</taxon>
        <taxon>Pseudomonas</taxon>
    </lineage>
</organism>
<evidence type="ECO:0000313" key="4">
    <source>
        <dbReference type="EMBL" id="MFJ2287949.1"/>
    </source>
</evidence>
<reference evidence="4 5" key="1">
    <citation type="submission" date="2024-10" db="EMBL/GenBank/DDBJ databases">
        <title>The Natural Products Discovery Center: Release of the First 8490 Sequenced Strains for Exploring Actinobacteria Biosynthetic Diversity.</title>
        <authorList>
            <person name="Kalkreuter E."/>
            <person name="Kautsar S.A."/>
            <person name="Yang D."/>
            <person name="Bader C.D."/>
            <person name="Teijaro C.N."/>
            <person name="Fluegel L."/>
            <person name="Davis C.M."/>
            <person name="Simpson J.R."/>
            <person name="Lauterbach L."/>
            <person name="Steele A.D."/>
            <person name="Gui C."/>
            <person name="Meng S."/>
            <person name="Li G."/>
            <person name="Viehrig K."/>
            <person name="Ye F."/>
            <person name="Su P."/>
            <person name="Kiefer A.F."/>
            <person name="Nichols A."/>
            <person name="Cepeda A.J."/>
            <person name="Yan W."/>
            <person name="Fan B."/>
            <person name="Jiang Y."/>
            <person name="Adhikari A."/>
            <person name="Zheng C.-J."/>
            <person name="Schuster L."/>
            <person name="Cowan T.M."/>
            <person name="Smanski M.J."/>
            <person name="Chevrette M.G."/>
            <person name="De Carvalho L.P.S."/>
            <person name="Shen B."/>
        </authorList>
    </citation>
    <scope>NUCLEOTIDE SEQUENCE [LARGE SCALE GENOMIC DNA]</scope>
    <source>
        <strain evidence="4 5">NPDC087689</strain>
    </source>
</reference>
<evidence type="ECO:0000313" key="5">
    <source>
        <dbReference type="Proteomes" id="UP001617296"/>
    </source>
</evidence>
<dbReference type="Gene3D" id="1.10.260.40">
    <property type="entry name" value="lambda repressor-like DNA-binding domains"/>
    <property type="match status" value="1"/>
</dbReference>
<feature type="domain" description="Bacteriophage CI repressor N-terminal" evidence="3">
    <location>
        <begin position="8"/>
        <end position="71"/>
    </location>
</feature>
<dbReference type="Pfam" id="PF07022">
    <property type="entry name" value="Phage_CI_repr"/>
    <property type="match status" value="1"/>
</dbReference>
<evidence type="ECO:0000256" key="2">
    <source>
        <dbReference type="SAM" id="MobiDB-lite"/>
    </source>
</evidence>
<feature type="coiled-coil region" evidence="1">
    <location>
        <begin position="93"/>
        <end position="137"/>
    </location>
</feature>
<comment type="caution">
    <text evidence="4">The sequence shown here is derived from an EMBL/GenBank/DDBJ whole genome shotgun (WGS) entry which is preliminary data.</text>
</comment>
<name>A0ABW8DL61_9PSED</name>
<evidence type="ECO:0000256" key="1">
    <source>
        <dbReference type="SAM" id="Coils"/>
    </source>
</evidence>
<dbReference type="RefSeq" id="WP_401233299.1">
    <property type="nucleotide sequence ID" value="NZ_JBIUVY010000027.1"/>
</dbReference>
<feature type="region of interest" description="Disordered" evidence="2">
    <location>
        <begin position="70"/>
        <end position="89"/>
    </location>
</feature>
<evidence type="ECO:0000259" key="3">
    <source>
        <dbReference type="Pfam" id="PF07022"/>
    </source>
</evidence>
<dbReference type="Proteomes" id="UP001617296">
    <property type="component" value="Unassembled WGS sequence"/>
</dbReference>
<proteinExistence type="predicted"/>
<sequence length="138" mass="14963">MGKTSAAEVLDRLQIVFGVSSDSALCEATGTPRATLGNWRSRDSVPYPLCVSVAQSKGISLDWLLTGEGPTRRSSGVETGSASSNSPEEEAILNLYRSLAESDKREIQNAAEEKKRIRDIEQRLEDLTTALADVKKHA</sequence>
<gene>
    <name evidence="4" type="ORF">ACIOUF_16565</name>
</gene>
<keyword evidence="1" id="KW-0175">Coiled coil</keyword>
<protein>
    <submittedName>
        <fullName evidence="4">Helix-turn-helix domain-containing protein</fullName>
    </submittedName>
</protein>
<dbReference type="EMBL" id="JBIUVY010000027">
    <property type="protein sequence ID" value="MFJ2287949.1"/>
    <property type="molecule type" value="Genomic_DNA"/>
</dbReference>
<dbReference type="InterPro" id="IPR010982">
    <property type="entry name" value="Lambda_DNA-bd_dom_sf"/>
</dbReference>
<keyword evidence="5" id="KW-1185">Reference proteome</keyword>
<feature type="compositionally biased region" description="Polar residues" evidence="2">
    <location>
        <begin position="72"/>
        <end position="86"/>
    </location>
</feature>